<reference evidence="3 4" key="1">
    <citation type="submission" date="2021-06" db="EMBL/GenBank/DDBJ databases">
        <authorList>
            <person name="Kallberg Y."/>
            <person name="Tangrot J."/>
            <person name="Rosling A."/>
        </authorList>
    </citation>
    <scope>NUCLEOTIDE SEQUENCE [LARGE SCALE GENOMIC DNA]</scope>
    <source>
        <strain evidence="3 4">120-4 pot B 10/14</strain>
    </source>
</reference>
<keyword evidence="4" id="KW-1185">Reference proteome</keyword>
<feature type="region of interest" description="Disordered" evidence="1">
    <location>
        <begin position="1"/>
        <end position="39"/>
    </location>
</feature>
<gene>
    <name evidence="3" type="ORF">GMARGA_LOCUS33619</name>
</gene>
<proteinExistence type="predicted"/>
<organism evidence="3 4">
    <name type="scientific">Gigaspora margarita</name>
    <dbReference type="NCBI Taxonomy" id="4874"/>
    <lineage>
        <taxon>Eukaryota</taxon>
        <taxon>Fungi</taxon>
        <taxon>Fungi incertae sedis</taxon>
        <taxon>Mucoromycota</taxon>
        <taxon>Glomeromycotina</taxon>
        <taxon>Glomeromycetes</taxon>
        <taxon>Diversisporales</taxon>
        <taxon>Gigasporaceae</taxon>
        <taxon>Gigaspora</taxon>
    </lineage>
</organism>
<sequence>MEIDKALQNKREQLYDETSSESEEETSTTNTSNSLSSTNSRTKHFHEVWNYFRRGSQKSNGHYKATCYYCNTSWSKGKPAKLEAHLANEYDYCPNDISQYWREKLAEKTSNYTRKSKNPVLPNPILQTLITSHFMSDCLLPKAVVDQLDQKILKVNRAIDNDLDKADHLTLALDRWMTPKMDLVYNYIVMTDTRKEYLISLKNYSAQFHMREFLANEILDVVDKLGSDKFAAVVTDAAANCRMAHQKVQTTYPHIWNIRCGAHAINLIAADLVKLNNIKILINNCGKINNFFKSLHLAHSLLTGGFADMKIKDGGLKP</sequence>
<protein>
    <submittedName>
        <fullName evidence="3">41498_t:CDS:1</fullName>
    </submittedName>
</protein>
<dbReference type="InterPro" id="IPR012337">
    <property type="entry name" value="RNaseH-like_sf"/>
</dbReference>
<dbReference type="EMBL" id="CAJVQB010056466">
    <property type="protein sequence ID" value="CAG8837698.1"/>
    <property type="molecule type" value="Genomic_DNA"/>
</dbReference>
<feature type="compositionally biased region" description="Low complexity" evidence="1">
    <location>
        <begin position="27"/>
        <end position="39"/>
    </location>
</feature>
<feature type="compositionally biased region" description="Basic and acidic residues" evidence="1">
    <location>
        <begin position="1"/>
        <end position="14"/>
    </location>
</feature>
<evidence type="ECO:0000313" key="4">
    <source>
        <dbReference type="Proteomes" id="UP000789901"/>
    </source>
</evidence>
<dbReference type="Proteomes" id="UP000789901">
    <property type="component" value="Unassembled WGS sequence"/>
</dbReference>
<dbReference type="Pfam" id="PF04937">
    <property type="entry name" value="DUF659"/>
    <property type="match status" value="1"/>
</dbReference>
<dbReference type="InterPro" id="IPR007021">
    <property type="entry name" value="DUF659"/>
</dbReference>
<feature type="domain" description="DUF659" evidence="2">
    <location>
        <begin position="165"/>
        <end position="286"/>
    </location>
</feature>
<evidence type="ECO:0000256" key="1">
    <source>
        <dbReference type="SAM" id="MobiDB-lite"/>
    </source>
</evidence>
<accession>A0ABN7WRS6</accession>
<evidence type="ECO:0000259" key="2">
    <source>
        <dbReference type="Pfam" id="PF04937"/>
    </source>
</evidence>
<dbReference type="SUPFAM" id="SSF53098">
    <property type="entry name" value="Ribonuclease H-like"/>
    <property type="match status" value="1"/>
</dbReference>
<comment type="caution">
    <text evidence="3">The sequence shown here is derived from an EMBL/GenBank/DDBJ whole genome shotgun (WGS) entry which is preliminary data.</text>
</comment>
<evidence type="ECO:0000313" key="3">
    <source>
        <dbReference type="EMBL" id="CAG8837698.1"/>
    </source>
</evidence>
<name>A0ABN7WRS6_GIGMA</name>